<reference evidence="7 8" key="1">
    <citation type="submission" date="2018-06" db="EMBL/GenBank/DDBJ databases">
        <title>Complete genome sequence of Paracoccus mutanolyticus strain RSP-02 isolated from cellulosic waste.</title>
        <authorList>
            <person name="Amrutha R.N."/>
            <person name="Shrivastav A."/>
            <person name="Buddana S.K."/>
            <person name="Deshpande U."/>
            <person name="Prakasham R.S."/>
        </authorList>
    </citation>
    <scope>NUCLEOTIDE SEQUENCE [LARGE SCALE GENOMIC DNA]</scope>
    <source>
        <strain evidence="7 8">RSP-02</strain>
    </source>
</reference>
<feature type="transmembrane region" description="Helical" evidence="5">
    <location>
        <begin position="323"/>
        <end position="341"/>
    </location>
</feature>
<evidence type="ECO:0000256" key="3">
    <source>
        <dbReference type="ARBA" id="ARBA00022989"/>
    </source>
</evidence>
<comment type="subcellular location">
    <subcellularLocation>
        <location evidence="1">Membrane</location>
        <topology evidence="1">Multi-pass membrane protein</topology>
    </subcellularLocation>
</comment>
<evidence type="ECO:0000256" key="5">
    <source>
        <dbReference type="SAM" id="Phobius"/>
    </source>
</evidence>
<dbReference type="Proteomes" id="UP000249922">
    <property type="component" value="Chromosome"/>
</dbReference>
<dbReference type="InterPro" id="IPR002645">
    <property type="entry name" value="STAS_dom"/>
</dbReference>
<accession>A0ABN5M6Q5</accession>
<feature type="transmembrane region" description="Helical" evidence="5">
    <location>
        <begin position="46"/>
        <end position="62"/>
    </location>
</feature>
<dbReference type="CDD" id="cd07042">
    <property type="entry name" value="STAS_SulP_like_sulfate_transporter"/>
    <property type="match status" value="1"/>
</dbReference>
<gene>
    <name evidence="7" type="ORF">DPM13_13215</name>
</gene>
<sequence>MPSWDIYRQQWLGNIRRDLLSGLVVALALIPEAIAFSIIAGVDPKVGLYASFSIAVITAIAGGRPGMISAATAATAVLMVTLVRDHGLEYLLAATVLAGLLQIGMGLLRLGFVMRYVSKSVMTGFVNALAILIFLAQLPELDPARVTGLTYVLTAAGLAIIYLLPRVTRAVPSPLVAIVVLTALSMAFGWDVRTVGDMGALPDTLPILLIPQVPLDAATLAIIFPYALAVAVVGLLESLMTQNLVDELTETRSSRNQECIGQGLANTATGFIGGMAGCAMIGQSMINVKSGGRGRLSCFAAGVMLLILCVFLGPWVAQIPMPALVAIMIMVSIGTFSWGSIGNLRSHPRSSSVVMLATVVAVVWTHNLAIGVLTGVLLSGIFFAAKIARLFRVTSEMAPYGTRTYRVHGQLFYGSVEDFTAAFDLRDVPPRVVIDVSAAHVWDISAVQALDAVVLKFRRAGAQVGIVGLNPASATILERLALHDKPRRRPSAGDA</sequence>
<feature type="transmembrane region" description="Helical" evidence="5">
    <location>
        <begin position="90"/>
        <end position="108"/>
    </location>
</feature>
<evidence type="ECO:0000256" key="2">
    <source>
        <dbReference type="ARBA" id="ARBA00022692"/>
    </source>
</evidence>
<evidence type="ECO:0000256" key="4">
    <source>
        <dbReference type="ARBA" id="ARBA00023136"/>
    </source>
</evidence>
<dbReference type="EMBL" id="CP030239">
    <property type="protein sequence ID" value="AWX93693.1"/>
    <property type="molecule type" value="Genomic_DNA"/>
</dbReference>
<feature type="transmembrane region" description="Helical" evidence="5">
    <location>
        <begin position="120"/>
        <end position="138"/>
    </location>
</feature>
<dbReference type="Pfam" id="PF01740">
    <property type="entry name" value="STAS"/>
    <property type="match status" value="1"/>
</dbReference>
<keyword evidence="3 5" id="KW-1133">Transmembrane helix</keyword>
<keyword evidence="4 5" id="KW-0472">Membrane</keyword>
<feature type="transmembrane region" description="Helical" evidence="5">
    <location>
        <begin position="171"/>
        <end position="190"/>
    </location>
</feature>
<dbReference type="InterPro" id="IPR036513">
    <property type="entry name" value="STAS_dom_sf"/>
</dbReference>
<feature type="domain" description="STAS" evidence="6">
    <location>
        <begin position="401"/>
        <end position="495"/>
    </location>
</feature>
<dbReference type="Pfam" id="PF00916">
    <property type="entry name" value="Sulfate_transp"/>
    <property type="match status" value="2"/>
</dbReference>
<evidence type="ECO:0000313" key="7">
    <source>
        <dbReference type="EMBL" id="AWX93693.1"/>
    </source>
</evidence>
<dbReference type="RefSeq" id="WP_112888184.1">
    <property type="nucleotide sequence ID" value="NZ_CP030239.1"/>
</dbReference>
<keyword evidence="8" id="KW-1185">Reference proteome</keyword>
<evidence type="ECO:0000313" key="8">
    <source>
        <dbReference type="Proteomes" id="UP000249922"/>
    </source>
</evidence>
<dbReference type="PANTHER" id="PTHR43310:SF1">
    <property type="entry name" value="SULFATE TRANSPORTER YBAR-RELATED"/>
    <property type="match status" value="1"/>
</dbReference>
<organism evidence="7 8">
    <name type="scientific">Paracoccus mutanolyticus</name>
    <dbReference type="NCBI Taxonomy" id="1499308"/>
    <lineage>
        <taxon>Bacteria</taxon>
        <taxon>Pseudomonadati</taxon>
        <taxon>Pseudomonadota</taxon>
        <taxon>Alphaproteobacteria</taxon>
        <taxon>Rhodobacterales</taxon>
        <taxon>Paracoccaceae</taxon>
        <taxon>Paracoccus</taxon>
    </lineage>
</organism>
<dbReference type="PANTHER" id="PTHR43310">
    <property type="entry name" value="SULFATE TRANSPORTER YBAR-RELATED"/>
    <property type="match status" value="1"/>
</dbReference>
<dbReference type="SUPFAM" id="SSF52091">
    <property type="entry name" value="SpoIIaa-like"/>
    <property type="match status" value="1"/>
</dbReference>
<feature type="transmembrane region" description="Helical" evidence="5">
    <location>
        <begin position="296"/>
        <end position="317"/>
    </location>
</feature>
<evidence type="ECO:0000259" key="6">
    <source>
        <dbReference type="PROSITE" id="PS50801"/>
    </source>
</evidence>
<feature type="transmembrane region" description="Helical" evidence="5">
    <location>
        <begin position="144"/>
        <end position="164"/>
    </location>
</feature>
<protein>
    <submittedName>
        <fullName evidence="7">Sodium-independent anion transporter</fullName>
    </submittedName>
</protein>
<name>A0ABN5M6Q5_9RHOB</name>
<feature type="transmembrane region" description="Helical" evidence="5">
    <location>
        <begin position="217"/>
        <end position="236"/>
    </location>
</feature>
<feature type="transmembrane region" description="Helical" evidence="5">
    <location>
        <begin position="20"/>
        <end position="40"/>
    </location>
</feature>
<dbReference type="InterPro" id="IPR011547">
    <property type="entry name" value="SLC26A/SulP_dom"/>
</dbReference>
<proteinExistence type="predicted"/>
<dbReference type="InterPro" id="IPR052706">
    <property type="entry name" value="Membrane-Transporter-like"/>
</dbReference>
<dbReference type="Gene3D" id="3.30.750.24">
    <property type="entry name" value="STAS domain"/>
    <property type="match status" value="1"/>
</dbReference>
<keyword evidence="2 5" id="KW-0812">Transmembrane</keyword>
<dbReference type="PROSITE" id="PS50801">
    <property type="entry name" value="STAS"/>
    <property type="match status" value="1"/>
</dbReference>
<evidence type="ECO:0000256" key="1">
    <source>
        <dbReference type="ARBA" id="ARBA00004141"/>
    </source>
</evidence>
<feature type="transmembrane region" description="Helical" evidence="5">
    <location>
        <begin position="353"/>
        <end position="385"/>
    </location>
</feature>